<dbReference type="RefSeq" id="WP_163987303.1">
    <property type="nucleotide sequence ID" value="NZ_WUEY01000005.1"/>
</dbReference>
<dbReference type="InterPro" id="IPR003012">
    <property type="entry name" value="Tet_transcr_reg_TetR"/>
</dbReference>
<dbReference type="AlphaFoldDB" id="A0A6L9U934"/>
<evidence type="ECO:0000313" key="9">
    <source>
        <dbReference type="Proteomes" id="UP000483035"/>
    </source>
</evidence>
<comment type="function">
    <text evidence="1">TetR is the repressor of the tetracycline resistance element; its N-terminal region forms a helix-turn-helix structure and binds DNA. Binding of tetracycline to TetR reduces the repressor affinity for the tetracycline resistance gene (tetA) promoter operator sites.</text>
</comment>
<dbReference type="Pfam" id="PF00440">
    <property type="entry name" value="TetR_N"/>
    <property type="match status" value="1"/>
</dbReference>
<evidence type="ECO:0000313" key="8">
    <source>
        <dbReference type="EMBL" id="NEI70832.1"/>
    </source>
</evidence>
<dbReference type="SUPFAM" id="SSF46689">
    <property type="entry name" value="Homeodomain-like"/>
    <property type="match status" value="1"/>
</dbReference>
<accession>A0A6L9U934</accession>
<dbReference type="Gene3D" id="1.10.357.10">
    <property type="entry name" value="Tetracycline Repressor, domain 2"/>
    <property type="match status" value="1"/>
</dbReference>
<organism evidence="8 9">
    <name type="scientific">Rhizobium lusitanum</name>
    <dbReference type="NCBI Taxonomy" id="293958"/>
    <lineage>
        <taxon>Bacteria</taxon>
        <taxon>Pseudomonadati</taxon>
        <taxon>Pseudomonadota</taxon>
        <taxon>Alphaproteobacteria</taxon>
        <taxon>Hyphomicrobiales</taxon>
        <taxon>Rhizobiaceae</taxon>
        <taxon>Rhizobium/Agrobacterium group</taxon>
        <taxon>Rhizobium</taxon>
    </lineage>
</organism>
<dbReference type="InterPro" id="IPR036271">
    <property type="entry name" value="Tet_transcr_reg_TetR-rel_C_sf"/>
</dbReference>
<dbReference type="Proteomes" id="UP000483035">
    <property type="component" value="Unassembled WGS sequence"/>
</dbReference>
<dbReference type="PROSITE" id="PS50977">
    <property type="entry name" value="HTH_TETR_2"/>
    <property type="match status" value="1"/>
</dbReference>
<keyword evidence="3" id="KW-0805">Transcription regulation</keyword>
<dbReference type="InterPro" id="IPR001647">
    <property type="entry name" value="HTH_TetR"/>
</dbReference>
<protein>
    <submittedName>
        <fullName evidence="8">TetR family transcriptional regulator</fullName>
    </submittedName>
</protein>
<dbReference type="InterPro" id="IPR023772">
    <property type="entry name" value="DNA-bd_HTH_TetR-type_CS"/>
</dbReference>
<name>A0A6L9U934_9HYPH</name>
<dbReference type="Pfam" id="PF02909">
    <property type="entry name" value="TetR_C_1"/>
    <property type="match status" value="1"/>
</dbReference>
<dbReference type="PANTHER" id="PTHR30055:SF151">
    <property type="entry name" value="TRANSCRIPTIONAL REGULATORY PROTEIN"/>
    <property type="match status" value="1"/>
</dbReference>
<dbReference type="GO" id="GO:0000976">
    <property type="term" value="F:transcription cis-regulatory region binding"/>
    <property type="evidence" value="ECO:0007669"/>
    <property type="project" value="TreeGrafter"/>
</dbReference>
<dbReference type="GO" id="GO:0046677">
    <property type="term" value="P:response to antibiotic"/>
    <property type="evidence" value="ECO:0007669"/>
    <property type="project" value="InterPro"/>
</dbReference>
<evidence type="ECO:0000256" key="4">
    <source>
        <dbReference type="ARBA" id="ARBA00023125"/>
    </source>
</evidence>
<proteinExistence type="predicted"/>
<dbReference type="PRINTS" id="PR00400">
    <property type="entry name" value="TETREPRESSOR"/>
</dbReference>
<feature type="domain" description="HTH tetR-type" evidence="7">
    <location>
        <begin position="2"/>
        <end position="62"/>
    </location>
</feature>
<evidence type="ECO:0000256" key="5">
    <source>
        <dbReference type="ARBA" id="ARBA00023163"/>
    </source>
</evidence>
<dbReference type="InterPro" id="IPR004111">
    <property type="entry name" value="Repressor_TetR_C"/>
</dbReference>
<reference evidence="8 9" key="1">
    <citation type="submission" date="2019-12" db="EMBL/GenBank/DDBJ databases">
        <title>Rhizobium genotypes associated with high levels of biological nitrogen fixation by grain legumes in a temperate-maritime cropping system.</title>
        <authorList>
            <person name="Maluk M."/>
            <person name="Francesc Ferrando Molina F."/>
            <person name="Lopez Del Egido L."/>
            <person name="Lafos M."/>
            <person name="Langarica-Fuentes A."/>
            <person name="Gebre Yohannes G."/>
            <person name="Young M.W."/>
            <person name="Martin P."/>
            <person name="Gantlett R."/>
            <person name="Kenicer G."/>
            <person name="Hawes C."/>
            <person name="Begg G.S."/>
            <person name="Quilliam R.S."/>
            <person name="Squire G.R."/>
            <person name="Poole P.S."/>
            <person name="Young P.W."/>
            <person name="Iannetta P.M."/>
            <person name="James E.K."/>
        </authorList>
    </citation>
    <scope>NUCLEOTIDE SEQUENCE [LARGE SCALE GENOMIC DNA]</scope>
    <source>
        <strain evidence="8 9">JHI1118</strain>
    </source>
</reference>
<dbReference type="EMBL" id="WUEY01000005">
    <property type="protein sequence ID" value="NEI70832.1"/>
    <property type="molecule type" value="Genomic_DNA"/>
</dbReference>
<dbReference type="GO" id="GO:0003700">
    <property type="term" value="F:DNA-binding transcription factor activity"/>
    <property type="evidence" value="ECO:0007669"/>
    <property type="project" value="TreeGrafter"/>
</dbReference>
<dbReference type="PROSITE" id="PS01081">
    <property type="entry name" value="HTH_TETR_1"/>
    <property type="match status" value="1"/>
</dbReference>
<evidence type="ECO:0000256" key="2">
    <source>
        <dbReference type="ARBA" id="ARBA00022491"/>
    </source>
</evidence>
<keyword evidence="2" id="KW-0678">Repressor</keyword>
<dbReference type="InterPro" id="IPR009057">
    <property type="entry name" value="Homeodomain-like_sf"/>
</dbReference>
<evidence type="ECO:0000256" key="6">
    <source>
        <dbReference type="PROSITE-ProRule" id="PRU00335"/>
    </source>
</evidence>
<dbReference type="PANTHER" id="PTHR30055">
    <property type="entry name" value="HTH-TYPE TRANSCRIPTIONAL REGULATOR RUTR"/>
    <property type="match status" value="1"/>
</dbReference>
<dbReference type="PRINTS" id="PR00455">
    <property type="entry name" value="HTHTETR"/>
</dbReference>
<sequence>MKIDRDQIVDAALTILNEVGIDKLSTRLIAQRLGVQQPALYWHFKGKHALLAAMNTEMLKRSHTRNIPVPGESWQEFLRANARSFRSALLAWRDGARVHAGTEADPSHLDAIEAQLECLLAAGFDPGRALEIQIAIGRYVVGCVLEEQADGADPSDQAALDAAAERHPNLARALAFYRASGHEALFEAGLELLIGGAGAAGGVGVRCDGFIRTASSFGLEGTAEIRSRAEVMSKHV</sequence>
<comment type="caution">
    <text evidence="8">The sequence shown here is derived from an EMBL/GenBank/DDBJ whole genome shotgun (WGS) entry which is preliminary data.</text>
</comment>
<keyword evidence="4 6" id="KW-0238">DNA-binding</keyword>
<dbReference type="Gene3D" id="1.10.10.60">
    <property type="entry name" value="Homeodomain-like"/>
    <property type="match status" value="1"/>
</dbReference>
<feature type="DNA-binding region" description="H-T-H motif" evidence="6">
    <location>
        <begin position="25"/>
        <end position="44"/>
    </location>
</feature>
<keyword evidence="5" id="KW-0804">Transcription</keyword>
<gene>
    <name evidence="8" type="ORF">GR212_14710</name>
</gene>
<evidence type="ECO:0000256" key="3">
    <source>
        <dbReference type="ARBA" id="ARBA00023015"/>
    </source>
</evidence>
<evidence type="ECO:0000259" key="7">
    <source>
        <dbReference type="PROSITE" id="PS50977"/>
    </source>
</evidence>
<dbReference type="GO" id="GO:0045892">
    <property type="term" value="P:negative regulation of DNA-templated transcription"/>
    <property type="evidence" value="ECO:0007669"/>
    <property type="project" value="InterPro"/>
</dbReference>
<evidence type="ECO:0000256" key="1">
    <source>
        <dbReference type="ARBA" id="ARBA00002856"/>
    </source>
</evidence>
<dbReference type="SUPFAM" id="SSF48498">
    <property type="entry name" value="Tetracyclin repressor-like, C-terminal domain"/>
    <property type="match status" value="1"/>
</dbReference>
<dbReference type="InterPro" id="IPR050109">
    <property type="entry name" value="HTH-type_TetR-like_transc_reg"/>
</dbReference>